<dbReference type="EMBL" id="LAVV01012505">
    <property type="protein sequence ID" value="KNZ46628.1"/>
    <property type="molecule type" value="Genomic_DNA"/>
</dbReference>
<reference evidence="2 3" key="1">
    <citation type="submission" date="2015-08" db="EMBL/GenBank/DDBJ databases">
        <title>Next Generation Sequencing and Analysis of the Genome of Puccinia sorghi L Schw, the Causal Agent of Maize Common Rust.</title>
        <authorList>
            <person name="Rochi L."/>
            <person name="Burguener G."/>
            <person name="Darino M."/>
            <person name="Turjanski A."/>
            <person name="Kreff E."/>
            <person name="Dieguez M.J."/>
            <person name="Sacco F."/>
        </authorList>
    </citation>
    <scope>NUCLEOTIDE SEQUENCE [LARGE SCALE GENOMIC DNA]</scope>
    <source>
        <strain evidence="2 3">RO10H11247</strain>
    </source>
</reference>
<feature type="non-terminal residue" evidence="2">
    <location>
        <position position="1"/>
    </location>
</feature>
<accession>A0A0L6UDJ9</accession>
<dbReference type="AlphaFoldDB" id="A0A0L6UDJ9"/>
<dbReference type="Proteomes" id="UP000037035">
    <property type="component" value="Unassembled WGS sequence"/>
</dbReference>
<keyword evidence="3" id="KW-1185">Reference proteome</keyword>
<feature type="domain" description="Tet-like 2OG-Fe(II) oxygenase" evidence="1">
    <location>
        <begin position="2"/>
        <end position="189"/>
    </location>
</feature>
<dbReference type="InterPro" id="IPR046798">
    <property type="entry name" value="2OG-FeII_Oxy_6"/>
</dbReference>
<gene>
    <name evidence="2" type="ORF">VP01_7109g1</name>
</gene>
<dbReference type="Pfam" id="PF20515">
    <property type="entry name" value="2OG-FeII_Oxy_6"/>
    <property type="match status" value="1"/>
</dbReference>
<proteinExistence type="predicted"/>
<name>A0A0L6UDJ9_9BASI</name>
<dbReference type="VEuPathDB" id="FungiDB:VP01_7109g1"/>
<organism evidence="2 3">
    <name type="scientific">Puccinia sorghi</name>
    <dbReference type="NCBI Taxonomy" id="27349"/>
    <lineage>
        <taxon>Eukaryota</taxon>
        <taxon>Fungi</taxon>
        <taxon>Dikarya</taxon>
        <taxon>Basidiomycota</taxon>
        <taxon>Pucciniomycotina</taxon>
        <taxon>Pucciniomycetes</taxon>
        <taxon>Pucciniales</taxon>
        <taxon>Pucciniaceae</taxon>
        <taxon>Puccinia</taxon>
    </lineage>
</organism>
<protein>
    <recommendedName>
        <fullName evidence="1">Tet-like 2OG-Fe(II) oxygenase domain-containing protein</fullName>
    </recommendedName>
</protein>
<sequence length="247" mass="28219">PVENNRPLMGGAMWAGGWRKSSKKGEYFGRYCSIQHLAAMIEQYLYNPQDKASAFWEANDWIALHLQEMAPEIFEKYRVVLLGNSLPSLGSVEYHTPYEALEFASFFTFTIYNLFNEYHQDSYTNTWTLVCWIPIFNPQTSSETGAILADVMGGQFTFQDFQVYLDLNEVLGFTFCVFKSNDHTHQTFKGVSHLEKYTRIGFSCQMSEKMSNAVVAYIQAKAATKAKKIGGQQVKISKAEEKLARKK</sequence>
<comment type="caution">
    <text evidence="2">The sequence shown here is derived from an EMBL/GenBank/DDBJ whole genome shotgun (WGS) entry which is preliminary data.</text>
</comment>
<evidence type="ECO:0000259" key="1">
    <source>
        <dbReference type="Pfam" id="PF20515"/>
    </source>
</evidence>
<evidence type="ECO:0000313" key="3">
    <source>
        <dbReference type="Proteomes" id="UP000037035"/>
    </source>
</evidence>
<evidence type="ECO:0000313" key="2">
    <source>
        <dbReference type="EMBL" id="KNZ46628.1"/>
    </source>
</evidence>